<comment type="caution">
    <text evidence="1">The sequence shown here is derived from an EMBL/GenBank/DDBJ whole genome shotgun (WGS) entry which is preliminary data.</text>
</comment>
<gene>
    <name evidence="1" type="ORF">ACFFGN_08765</name>
</gene>
<proteinExistence type="predicted"/>
<organism evidence="1 2">
    <name type="scientific">Kribbella deserti</name>
    <dbReference type="NCBI Taxonomy" id="1926257"/>
    <lineage>
        <taxon>Bacteria</taxon>
        <taxon>Bacillati</taxon>
        <taxon>Actinomycetota</taxon>
        <taxon>Actinomycetes</taxon>
        <taxon>Propionibacteriales</taxon>
        <taxon>Kribbellaceae</taxon>
        <taxon>Kribbella</taxon>
    </lineage>
</organism>
<dbReference type="Proteomes" id="UP001589890">
    <property type="component" value="Unassembled WGS sequence"/>
</dbReference>
<protein>
    <submittedName>
        <fullName evidence="1">Uncharacterized protein</fullName>
    </submittedName>
</protein>
<keyword evidence="2" id="KW-1185">Reference proteome</keyword>
<evidence type="ECO:0000313" key="2">
    <source>
        <dbReference type="Proteomes" id="UP001589890"/>
    </source>
</evidence>
<dbReference type="RefSeq" id="WP_380045027.1">
    <property type="nucleotide sequence ID" value="NZ_JBHLTC010000009.1"/>
</dbReference>
<sequence length="63" mass="6936">MVELLSMGGGVRDRKRAGEFRNGRAPEIVEFIRQFGQKEAVGGKRLHLGSINLWKAVISVNGV</sequence>
<evidence type="ECO:0000313" key="1">
    <source>
        <dbReference type="EMBL" id="MFC0624153.1"/>
    </source>
</evidence>
<reference evidence="1 2" key="1">
    <citation type="submission" date="2024-09" db="EMBL/GenBank/DDBJ databases">
        <authorList>
            <person name="Sun Q."/>
            <person name="Mori K."/>
        </authorList>
    </citation>
    <scope>NUCLEOTIDE SEQUENCE [LARGE SCALE GENOMIC DNA]</scope>
    <source>
        <strain evidence="1 2">CGMCC 1.15906</strain>
    </source>
</reference>
<accession>A0ABV6QJ09</accession>
<dbReference type="EMBL" id="JBHLTC010000009">
    <property type="protein sequence ID" value="MFC0624153.1"/>
    <property type="molecule type" value="Genomic_DNA"/>
</dbReference>
<name>A0ABV6QJ09_9ACTN</name>